<dbReference type="SUPFAM" id="SSF51338">
    <property type="entry name" value="Composite domain of metallo-dependent hydrolases"/>
    <property type="match status" value="1"/>
</dbReference>
<accession>A0A382F9T0</accession>
<dbReference type="EMBL" id="UINC01048644">
    <property type="protein sequence ID" value="SVB59425.1"/>
    <property type="molecule type" value="Genomic_DNA"/>
</dbReference>
<protein>
    <recommendedName>
        <fullName evidence="1">Amidohydrolase 3 domain-containing protein</fullName>
    </recommendedName>
</protein>
<organism evidence="2">
    <name type="scientific">marine metagenome</name>
    <dbReference type="NCBI Taxonomy" id="408172"/>
    <lineage>
        <taxon>unclassified sequences</taxon>
        <taxon>metagenomes</taxon>
        <taxon>ecological metagenomes</taxon>
    </lineage>
</organism>
<dbReference type="PANTHER" id="PTHR11647:SF1">
    <property type="entry name" value="COLLAPSIN RESPONSE MEDIATOR PROTEIN"/>
    <property type="match status" value="1"/>
</dbReference>
<dbReference type="Gene3D" id="3.20.20.140">
    <property type="entry name" value="Metal-dependent hydrolases"/>
    <property type="match status" value="1"/>
</dbReference>
<sequence>MHELVVRDATVIDGTGGDRRVADVAVDDGLIRAVSNGAEVGRGRREINAEGLLLTPGWVDIHTHYDGQATWDPFLTPSSWHGVTTVVFGNCSVGFAPVQPGSEPYLINLMEGVEDIPETVLAEGIDFRWESFPEYLDVLGSTPRVMDIGAQVPHAALRYYVMGERGADFSENPNEIEIERMGDLLEGSLAAGALGFTTSRTGKHRTKDGRLTPSYGAQEAELNGLALAMRRAGTGVLEVNSDFGEGEFERLRAAAEIAGRPLSVLLVQVDDAPDLWRKTLDQVGSACADGLEVTAQVGSRAIGMLMGLEATVHPFTTHPLWLEMSALSPKERFERLRDAPDLRRR</sequence>
<dbReference type="PANTHER" id="PTHR11647">
    <property type="entry name" value="HYDRANTOINASE/DIHYDROPYRIMIDINASE FAMILY MEMBER"/>
    <property type="match status" value="1"/>
</dbReference>
<dbReference type="GO" id="GO:0005829">
    <property type="term" value="C:cytosol"/>
    <property type="evidence" value="ECO:0007669"/>
    <property type="project" value="TreeGrafter"/>
</dbReference>
<evidence type="ECO:0000259" key="1">
    <source>
        <dbReference type="Pfam" id="PF07969"/>
    </source>
</evidence>
<dbReference type="InterPro" id="IPR050378">
    <property type="entry name" value="Metallo-dep_Hydrolases_sf"/>
</dbReference>
<dbReference type="Pfam" id="PF07969">
    <property type="entry name" value="Amidohydro_3"/>
    <property type="match status" value="1"/>
</dbReference>
<dbReference type="InterPro" id="IPR011059">
    <property type="entry name" value="Metal-dep_hydrolase_composite"/>
</dbReference>
<dbReference type="InterPro" id="IPR032466">
    <property type="entry name" value="Metal_Hydrolase"/>
</dbReference>
<proteinExistence type="predicted"/>
<evidence type="ECO:0000313" key="2">
    <source>
        <dbReference type="EMBL" id="SVB59425.1"/>
    </source>
</evidence>
<gene>
    <name evidence="2" type="ORF">METZ01_LOCUS212279</name>
</gene>
<dbReference type="InterPro" id="IPR013108">
    <property type="entry name" value="Amidohydro_3"/>
</dbReference>
<feature type="non-terminal residue" evidence="2">
    <location>
        <position position="345"/>
    </location>
</feature>
<reference evidence="2" key="1">
    <citation type="submission" date="2018-05" db="EMBL/GenBank/DDBJ databases">
        <authorList>
            <person name="Lanie J.A."/>
            <person name="Ng W.-L."/>
            <person name="Kazmierczak K.M."/>
            <person name="Andrzejewski T.M."/>
            <person name="Davidsen T.M."/>
            <person name="Wayne K.J."/>
            <person name="Tettelin H."/>
            <person name="Glass J.I."/>
            <person name="Rusch D."/>
            <person name="Podicherti R."/>
            <person name="Tsui H.-C.T."/>
            <person name="Winkler M.E."/>
        </authorList>
    </citation>
    <scope>NUCLEOTIDE SEQUENCE</scope>
</reference>
<feature type="domain" description="Amidohydrolase 3" evidence="1">
    <location>
        <begin position="45"/>
        <end position="320"/>
    </location>
</feature>
<dbReference type="SUPFAM" id="SSF51556">
    <property type="entry name" value="Metallo-dependent hydrolases"/>
    <property type="match status" value="1"/>
</dbReference>
<name>A0A382F9T0_9ZZZZ</name>
<dbReference type="GO" id="GO:0016812">
    <property type="term" value="F:hydrolase activity, acting on carbon-nitrogen (but not peptide) bonds, in cyclic amides"/>
    <property type="evidence" value="ECO:0007669"/>
    <property type="project" value="TreeGrafter"/>
</dbReference>
<dbReference type="AlphaFoldDB" id="A0A382F9T0"/>